<gene>
    <name evidence="2" type="ORF">EZS28_007875</name>
</gene>
<dbReference type="InterPro" id="IPR045455">
    <property type="entry name" value="NrS-1_pol-like_helicase"/>
</dbReference>
<organism evidence="2 3">
    <name type="scientific">Streblomastix strix</name>
    <dbReference type="NCBI Taxonomy" id="222440"/>
    <lineage>
        <taxon>Eukaryota</taxon>
        <taxon>Metamonada</taxon>
        <taxon>Preaxostyla</taxon>
        <taxon>Oxymonadida</taxon>
        <taxon>Streblomastigidae</taxon>
        <taxon>Streblomastix</taxon>
    </lineage>
</organism>
<name>A0A5J4WNR9_9EUKA</name>
<protein>
    <recommendedName>
        <fullName evidence="1">NrS-1 polymerase-like helicase domain-containing protein</fullName>
    </recommendedName>
</protein>
<evidence type="ECO:0000313" key="2">
    <source>
        <dbReference type="EMBL" id="KAA6396600.1"/>
    </source>
</evidence>
<sequence>MNKYKIENGQETKEIVQNRVVAPNTAIREIKNIQRVTLKYEAVNDWENAPHLASLRERLDQWNIDIEISYKDYVQQQHDRIYGVQINDNGAIEQMNDELAQACIDGLKNLEIDNYPQPINMEISLLNIFNGLYRISNESIRAEILGNIRKFNKLTASAEKIYRQDSSNGECKPNPWILTKILRFHNKNYYEWKIKRLLIKNYESKMKEKQIIIYQKLIPNQIDLQNGFALLDLQEKAANGEYENQEQIAMDLTKLLIFYEDKTEDIYAIKRYVAICDTQVLYHKPQETVYKQLDKININFKNKKIKEKSDDKKESKPLTAKHIFEKYASKFAKKGYKFINEDPKIHTIFQGYKYKKLETIDYECLQIYFDLIKETIAAGDEIIYEYVLNWIVWMVQNLRKKSKAAIILQGSQEMDKNRLNDEIVELTRRHSCPNILNMDEFTGRFNSVVENKIFAVLNEIMNYNDSKKRVATVIKLIIQDKTIRFNKKSQLKRTAENVMNIIYVTNADMPVQLDTDDRRHLVCACKTVHYVTGEHKEDVDYFNELSQSYTQEFYENSITFFLERDISQFNLTLILMIEAKKYLINVSQSLVDDVIMEHYEQFKYGIPIALVNSFKPSN</sequence>
<proteinExistence type="predicted"/>
<feature type="domain" description="NrS-1 polymerase-like helicase" evidence="1">
    <location>
        <begin position="408"/>
        <end position="519"/>
    </location>
</feature>
<dbReference type="AlphaFoldDB" id="A0A5J4WNR9"/>
<evidence type="ECO:0000259" key="1">
    <source>
        <dbReference type="Pfam" id="PF19263"/>
    </source>
</evidence>
<dbReference type="EMBL" id="SNRW01001387">
    <property type="protein sequence ID" value="KAA6396600.1"/>
    <property type="molecule type" value="Genomic_DNA"/>
</dbReference>
<reference evidence="2 3" key="1">
    <citation type="submission" date="2019-03" db="EMBL/GenBank/DDBJ databases">
        <title>Single cell metagenomics reveals metabolic interactions within the superorganism composed of flagellate Streblomastix strix and complex community of Bacteroidetes bacteria on its surface.</title>
        <authorList>
            <person name="Treitli S.C."/>
            <person name="Kolisko M."/>
            <person name="Husnik F."/>
            <person name="Keeling P."/>
            <person name="Hampl V."/>
        </authorList>
    </citation>
    <scope>NUCLEOTIDE SEQUENCE [LARGE SCALE GENOMIC DNA]</scope>
    <source>
        <strain evidence="2">ST1C</strain>
    </source>
</reference>
<dbReference type="Proteomes" id="UP000324800">
    <property type="component" value="Unassembled WGS sequence"/>
</dbReference>
<dbReference type="Pfam" id="PF19263">
    <property type="entry name" value="DUF5906"/>
    <property type="match status" value="1"/>
</dbReference>
<evidence type="ECO:0000313" key="3">
    <source>
        <dbReference type="Proteomes" id="UP000324800"/>
    </source>
</evidence>
<comment type="caution">
    <text evidence="2">The sequence shown here is derived from an EMBL/GenBank/DDBJ whole genome shotgun (WGS) entry which is preliminary data.</text>
</comment>
<accession>A0A5J4WNR9</accession>